<evidence type="ECO:0000259" key="2">
    <source>
        <dbReference type="PROSITE" id="PS50041"/>
    </source>
</evidence>
<gene>
    <name evidence="3" type="ORF">OSB1V03_LOCUS18462</name>
</gene>
<keyword evidence="1" id="KW-1015">Disulfide bond</keyword>
<dbReference type="InterPro" id="IPR050111">
    <property type="entry name" value="C-type_lectin/snaclec_domain"/>
</dbReference>
<dbReference type="InterPro" id="IPR018378">
    <property type="entry name" value="C-type_lectin_CS"/>
</dbReference>
<feature type="non-terminal residue" evidence="3">
    <location>
        <position position="1"/>
    </location>
</feature>
<dbReference type="InterPro" id="IPR016186">
    <property type="entry name" value="C-type_lectin-like/link_sf"/>
</dbReference>
<dbReference type="CDD" id="cd00037">
    <property type="entry name" value="CLECT"/>
    <property type="match status" value="1"/>
</dbReference>
<dbReference type="Proteomes" id="UP000759131">
    <property type="component" value="Unassembled WGS sequence"/>
</dbReference>
<dbReference type="Pfam" id="PF00059">
    <property type="entry name" value="Lectin_C"/>
    <property type="match status" value="1"/>
</dbReference>
<proteinExistence type="predicted"/>
<evidence type="ECO:0000256" key="1">
    <source>
        <dbReference type="ARBA" id="ARBA00023157"/>
    </source>
</evidence>
<dbReference type="SMART" id="SM00034">
    <property type="entry name" value="CLECT"/>
    <property type="match status" value="1"/>
</dbReference>
<evidence type="ECO:0000313" key="4">
    <source>
        <dbReference type="Proteomes" id="UP000759131"/>
    </source>
</evidence>
<protein>
    <recommendedName>
        <fullName evidence="2">C-type lectin domain-containing protein</fullName>
    </recommendedName>
</protein>
<reference evidence="3" key="1">
    <citation type="submission" date="2020-11" db="EMBL/GenBank/DDBJ databases">
        <authorList>
            <person name="Tran Van P."/>
        </authorList>
    </citation>
    <scope>NUCLEOTIDE SEQUENCE</scope>
</reference>
<dbReference type="Gene3D" id="3.10.100.10">
    <property type="entry name" value="Mannose-Binding Protein A, subunit A"/>
    <property type="match status" value="1"/>
</dbReference>
<dbReference type="SUPFAM" id="SSF56436">
    <property type="entry name" value="C-type lectin-like"/>
    <property type="match status" value="1"/>
</dbReference>
<dbReference type="AlphaFoldDB" id="A0A7R9QCQ0"/>
<dbReference type="InterPro" id="IPR001304">
    <property type="entry name" value="C-type_lectin-like"/>
</dbReference>
<dbReference type="PROSITE" id="PS00615">
    <property type="entry name" value="C_TYPE_LECTIN_1"/>
    <property type="match status" value="1"/>
</dbReference>
<dbReference type="EMBL" id="OC879128">
    <property type="protein sequence ID" value="CAD7641003.1"/>
    <property type="molecule type" value="Genomic_DNA"/>
</dbReference>
<dbReference type="PANTHER" id="PTHR22803">
    <property type="entry name" value="MANNOSE, PHOSPHOLIPASE, LECTIN RECEPTOR RELATED"/>
    <property type="match status" value="1"/>
</dbReference>
<keyword evidence="4" id="KW-1185">Reference proteome</keyword>
<feature type="domain" description="C-type lectin" evidence="2">
    <location>
        <begin position="124"/>
        <end position="240"/>
    </location>
</feature>
<dbReference type="EMBL" id="CAJPIZ010024553">
    <property type="protein sequence ID" value="CAG2118511.1"/>
    <property type="molecule type" value="Genomic_DNA"/>
</dbReference>
<dbReference type="PROSITE" id="PS50041">
    <property type="entry name" value="C_TYPE_LECTIN_2"/>
    <property type="match status" value="1"/>
</dbReference>
<evidence type="ECO:0000313" key="3">
    <source>
        <dbReference type="EMBL" id="CAD7641003.1"/>
    </source>
</evidence>
<organism evidence="3">
    <name type="scientific">Medioppia subpectinata</name>
    <dbReference type="NCBI Taxonomy" id="1979941"/>
    <lineage>
        <taxon>Eukaryota</taxon>
        <taxon>Metazoa</taxon>
        <taxon>Ecdysozoa</taxon>
        <taxon>Arthropoda</taxon>
        <taxon>Chelicerata</taxon>
        <taxon>Arachnida</taxon>
        <taxon>Acari</taxon>
        <taxon>Acariformes</taxon>
        <taxon>Sarcoptiformes</taxon>
        <taxon>Oribatida</taxon>
        <taxon>Brachypylina</taxon>
        <taxon>Oppioidea</taxon>
        <taxon>Oppiidae</taxon>
        <taxon>Medioppia</taxon>
    </lineage>
</organism>
<accession>A0A7R9QCQ0</accession>
<dbReference type="InterPro" id="IPR016187">
    <property type="entry name" value="CTDL_fold"/>
</dbReference>
<sequence>VQLPDQAEPTTLWPTCTWSDVTANYAGNFFRAEGEGSLAFGTGAQAQSGPRLSAVYSNHNVGMNFNINITAGVWSDYIYTGADNKDHNVNSLRFFEVLDEVRPPKLITSENVCDDGSDIFHDDYYDICYKYYSGVADYHKMVIECNALNDSSLPTINSKAEQDFLINMMIKYKMVESVWLDASIKDKHIVWSDRSSGEYENWMSGRPVNNDNCVEMLADEVNRGKWEDQPCTKLNGYICKRVVMWSDQETARLIRDERRSLDAAISKINQMEKDLGAKITQLEQTQVPIGFLYVQLPDQAEPKTLWPAYTWSDVTAQYAGQFFRAEGVKNGSLEFMESAGEIHPRNQAVRLFKRTK</sequence>
<dbReference type="OrthoDB" id="6133475at2759"/>
<name>A0A7R9QCQ0_9ACAR</name>